<keyword evidence="2" id="KW-0732">Signal</keyword>
<feature type="signal peptide" evidence="2">
    <location>
        <begin position="1"/>
        <end position="24"/>
    </location>
</feature>
<dbReference type="NCBIfam" id="TIGR02829">
    <property type="entry name" value="spore_III_AE"/>
    <property type="match status" value="1"/>
</dbReference>
<accession>A0A6N2ZF25</accession>
<proteinExistence type="predicted"/>
<feature type="chain" id="PRO_5026905912" evidence="2">
    <location>
        <begin position="25"/>
        <end position="399"/>
    </location>
</feature>
<reference evidence="3 5" key="2">
    <citation type="submission" date="2021-10" db="EMBL/GenBank/DDBJ databases">
        <title>Collection of gut derived symbiotic bacterial strains cultured from healthy donors.</title>
        <authorList>
            <person name="Lin H."/>
            <person name="Littmann E."/>
            <person name="Claire K."/>
            <person name="Pamer E."/>
        </authorList>
    </citation>
    <scope>NUCLEOTIDE SEQUENCE [LARGE SCALE GENOMIC DNA]</scope>
    <source>
        <strain evidence="3 5">MSK.17.68</strain>
    </source>
</reference>
<feature type="transmembrane region" description="Helical" evidence="1">
    <location>
        <begin position="218"/>
        <end position="234"/>
    </location>
</feature>
<keyword evidence="1" id="KW-0812">Transmembrane</keyword>
<sequence>MKNKLKIVLITLFFIISMNNISFASQNDENKNDLSTEEYEVSNETSQNYINKQLEKINIGQLEQELKNNELFKDLNLKQYIKDLIKGEAKLTDLINIQSLKNLILQQLSASLKVIIMIIVLALLSSILKSLESSFSSGEVTKIVNYIIFITMVTLVLVNFKDVLSIAYTTVNSIISIVNILIPILLSLMVVGGLTATSATLSPVFVGGVSVINLVFKNIIFTLITLAFCVLVVNNLSKNIKLKRFSELLKKANIVIVGAVFIIYLGLISIQGIYVTSFDKFTVKSAKFAVGSFIPVIGNFVSDSVDILLSSSLLIKNIFGSIGLILLIGICLVPIIKIFSIIIVYKIGAAIVEPIGEDNISSFMDETSKLMTVILVSVLAVLIMFFITISILTSLSIAS</sequence>
<evidence type="ECO:0000313" key="5">
    <source>
        <dbReference type="Proteomes" id="UP001299409"/>
    </source>
</evidence>
<protein>
    <submittedName>
        <fullName evidence="4">Stage III sporulation protein AE</fullName>
    </submittedName>
</protein>
<dbReference type="Pfam" id="PF09546">
    <property type="entry name" value="Spore_III_AE"/>
    <property type="match status" value="1"/>
</dbReference>
<keyword evidence="5" id="KW-1185">Reference proteome</keyword>
<feature type="transmembrane region" description="Helical" evidence="1">
    <location>
        <begin position="143"/>
        <end position="160"/>
    </location>
</feature>
<feature type="transmembrane region" description="Helical" evidence="1">
    <location>
        <begin position="110"/>
        <end position="131"/>
    </location>
</feature>
<dbReference type="RefSeq" id="WP_007287354.1">
    <property type="nucleotide sequence ID" value="NZ_BAABXU010000001.1"/>
</dbReference>
<dbReference type="EMBL" id="JAJBMB010000001">
    <property type="protein sequence ID" value="MCB5444754.1"/>
    <property type="molecule type" value="Genomic_DNA"/>
</dbReference>
<name>A0A6N2ZF25_9FIRM</name>
<dbReference type="EMBL" id="CACRUE010000012">
    <property type="protein sequence ID" value="VYT77964.1"/>
    <property type="molecule type" value="Genomic_DNA"/>
</dbReference>
<reference evidence="4" key="1">
    <citation type="submission" date="2019-11" db="EMBL/GenBank/DDBJ databases">
        <authorList>
            <person name="Feng L."/>
        </authorList>
    </citation>
    <scope>NUCLEOTIDE SEQUENCE</scope>
    <source>
        <strain evidence="4">IbartlettiiLFYP30</strain>
    </source>
</reference>
<feature type="transmembrane region" description="Helical" evidence="1">
    <location>
        <begin position="166"/>
        <end position="186"/>
    </location>
</feature>
<evidence type="ECO:0000313" key="4">
    <source>
        <dbReference type="EMBL" id="VYT77964.1"/>
    </source>
</evidence>
<dbReference type="GeneID" id="89564723"/>
<keyword evidence="1" id="KW-0472">Membrane</keyword>
<keyword evidence="1" id="KW-1133">Transmembrane helix</keyword>
<feature type="transmembrane region" description="Helical" evidence="1">
    <location>
        <begin position="254"/>
        <end position="276"/>
    </location>
</feature>
<feature type="transmembrane region" description="Helical" evidence="1">
    <location>
        <begin position="321"/>
        <end position="352"/>
    </location>
</feature>
<dbReference type="InterPro" id="IPR014194">
    <property type="entry name" value="Spore_III_AE"/>
</dbReference>
<dbReference type="Proteomes" id="UP001299409">
    <property type="component" value="Unassembled WGS sequence"/>
</dbReference>
<evidence type="ECO:0000313" key="3">
    <source>
        <dbReference type="EMBL" id="MCB5444754.1"/>
    </source>
</evidence>
<organism evidence="4">
    <name type="scientific">Intestinibacter bartlettii</name>
    <dbReference type="NCBI Taxonomy" id="261299"/>
    <lineage>
        <taxon>Bacteria</taxon>
        <taxon>Bacillati</taxon>
        <taxon>Bacillota</taxon>
        <taxon>Clostridia</taxon>
        <taxon>Peptostreptococcales</taxon>
        <taxon>Peptostreptococcaceae</taxon>
        <taxon>Intestinibacter</taxon>
    </lineage>
</organism>
<dbReference type="AlphaFoldDB" id="A0A6N2ZF25"/>
<evidence type="ECO:0000256" key="2">
    <source>
        <dbReference type="SAM" id="SignalP"/>
    </source>
</evidence>
<feature type="transmembrane region" description="Helical" evidence="1">
    <location>
        <begin position="372"/>
        <end position="398"/>
    </location>
</feature>
<gene>
    <name evidence="4" type="primary">spoIIIAE</name>
    <name evidence="4" type="ORF">IBLFYP30_00063</name>
    <name evidence="3" type="ORF">LIP50_00905</name>
</gene>
<evidence type="ECO:0000256" key="1">
    <source>
        <dbReference type="SAM" id="Phobius"/>
    </source>
</evidence>